<feature type="domain" description="SH2" evidence="8">
    <location>
        <begin position="502"/>
        <end position="550"/>
    </location>
</feature>
<evidence type="ECO:0000256" key="7">
    <source>
        <dbReference type="SAM" id="MobiDB-lite"/>
    </source>
</evidence>
<comment type="pathway">
    <text evidence="1">Protein modification; protein ubiquitination.</text>
</comment>
<feature type="compositionally biased region" description="Basic residues" evidence="7">
    <location>
        <begin position="1"/>
        <end position="12"/>
    </location>
</feature>
<accession>A0A1W2VNP4</accession>
<sequence length="696" mass="79348">MNKKLRRLLGRRKTTDDNQNKTNKGKLPSLLSQRFNAAPNYYFKGDDLNRVNLNDDLILEKEEVADPKVSGIVRKPVKVEEKVPDEIVIQVHNTIIETGVTMGPGCGEQEGLPPISPTQTHQALLRHSNPHTTESRVPVNQSQSTNDQQASNLSPRDPTSSPETKLPMTSSNIPNRRDVTDATSPPVTSSVTRKNANTRDVTPRHDSVNDCDWGWVSMSGFPPESPHEEKCSHEVYHHEMNQPPNKRVLCDLHTSCSHGDRWMTQPRCHHQCCQVYRQCCPNKRTATDAFSSCEHCDVTSSIFFTISDEDIATSRPRVLEFGSSIHNGHCDVAMEPHCCIHGSLHDWSRGRDLSDRRTHCLHHNHRTHSHVMPPSLAFRDDVINVARQPSPFGQSSCCRRVTSGVRDNQTFENNHVTGRNSRETGKRHFHLSQKSYAKLIAFCESRKILSAIPSRGWNQYSAGNFSPDHRRTPTLSPIHDHEKANEVCRLARVFSTVEECTWYWGGMSGQEAKRKLRGSSPGTFLLRDSADPRYLYSLSLMTKSGPTSIRIVYNNGRFRFDSERDDVTNESRQSQTRSDIDRRSCVVHMVLRYTSYLRQDRNNEHCCVNNTNSPSPSSEGKSERGQFMCYWVDQGGRREIPVLLTHPLHKKTISLQHLTRICLNKNYRFWENPSLGDSLPLPIPMKNYIKRYPYPV</sequence>
<evidence type="ECO:0000256" key="1">
    <source>
        <dbReference type="ARBA" id="ARBA00004906"/>
    </source>
</evidence>
<dbReference type="PANTHER" id="PTHR10155">
    <property type="entry name" value="PHOSPHATIDYLINOSITOL 3-KINASE REGULATORY SUBUNIT"/>
    <property type="match status" value="1"/>
</dbReference>
<dbReference type="CDD" id="cd09923">
    <property type="entry name" value="SH2_SOCS_family"/>
    <property type="match status" value="1"/>
</dbReference>
<proteinExistence type="evidence at transcript level"/>
<organism evidence="10">
    <name type="scientific">Ciona intestinalis</name>
    <name type="common">Transparent sea squirt</name>
    <name type="synonym">Ascidia intestinalis</name>
    <dbReference type="NCBI Taxonomy" id="7719"/>
    <lineage>
        <taxon>Eukaryota</taxon>
        <taxon>Metazoa</taxon>
        <taxon>Chordata</taxon>
        <taxon>Tunicata</taxon>
        <taxon>Ascidiacea</taxon>
        <taxon>Phlebobranchia</taxon>
        <taxon>Cionidae</taxon>
        <taxon>Ciona</taxon>
    </lineage>
</organism>
<evidence type="ECO:0000259" key="8">
    <source>
        <dbReference type="PROSITE" id="PS50001"/>
    </source>
</evidence>
<dbReference type="SUPFAM" id="SSF158235">
    <property type="entry name" value="SOCS box-like"/>
    <property type="match status" value="1"/>
</dbReference>
<dbReference type="SMART" id="SM00969">
    <property type="entry name" value="SOCS_box"/>
    <property type="match status" value="1"/>
</dbReference>
<dbReference type="InterPro" id="IPR001496">
    <property type="entry name" value="SOCS_box"/>
</dbReference>
<accession>Q4H2S6</accession>
<dbReference type="EMBL" id="AB210696">
    <property type="protein sequence ID" value="BAE06701.1"/>
    <property type="molecule type" value="mRNA"/>
</dbReference>
<dbReference type="PANTHER" id="PTHR10155:SF32">
    <property type="entry name" value="LP02169P"/>
    <property type="match status" value="1"/>
</dbReference>
<feature type="compositionally biased region" description="Polar residues" evidence="7">
    <location>
        <begin position="181"/>
        <end position="200"/>
    </location>
</feature>
<evidence type="ECO:0000256" key="2">
    <source>
        <dbReference type="ARBA" id="ARBA00022604"/>
    </source>
</evidence>
<reference evidence="10" key="1">
    <citation type="journal article" date="2003" name="Dev. Genes Evol.">
        <title>Genomewide surveys of developmentally relevant genes in Ciona intestinalis.</title>
        <authorList>
            <person name="Satou Y."/>
            <person name="Satoh N."/>
        </authorList>
    </citation>
    <scope>NUCLEOTIDE SEQUENCE</scope>
</reference>
<gene>
    <name evidence="10" type="primary">Ci-SOCS1/2/3/CIS</name>
</gene>
<reference evidence="10" key="2">
    <citation type="journal article" date="2004" name="Development">
        <title>Gene expression profiles of transcription factors and signaling molecules in the ascidian embryo: towards a comprehensive understanding of gene networks.</title>
        <authorList>
            <person name="Imai K.S."/>
            <person name="Hino K."/>
            <person name="Yagi K."/>
            <person name="Satoh N."/>
            <person name="Satou Y."/>
        </authorList>
    </citation>
    <scope>NUCLEOTIDE SEQUENCE</scope>
</reference>
<dbReference type="GO" id="GO:0009968">
    <property type="term" value="P:negative regulation of signal transduction"/>
    <property type="evidence" value="ECO:0007669"/>
    <property type="project" value="UniProtKB-KW"/>
</dbReference>
<evidence type="ECO:0000256" key="3">
    <source>
        <dbReference type="ARBA" id="ARBA00022700"/>
    </source>
</evidence>
<dbReference type="SMART" id="SM00252">
    <property type="entry name" value="SH2"/>
    <property type="match status" value="1"/>
</dbReference>
<protein>
    <submittedName>
        <fullName evidence="10">Suppressor of cytokine signaling</fullName>
    </submittedName>
</protein>
<dbReference type="InterPro" id="IPR036860">
    <property type="entry name" value="SH2_dom_sf"/>
</dbReference>
<keyword evidence="3" id="KW-0734">Signal transduction inhibitor</keyword>
<dbReference type="InterPro" id="IPR036036">
    <property type="entry name" value="SOCS_box-like_dom_sf"/>
</dbReference>
<evidence type="ECO:0000256" key="4">
    <source>
        <dbReference type="ARBA" id="ARBA00022786"/>
    </source>
</evidence>
<dbReference type="KEGG" id="cin:778763"/>
<keyword evidence="2" id="KW-0341">Growth regulation</keyword>
<reference evidence="10" key="3">
    <citation type="submission" date="2005-04" db="EMBL/GenBank/DDBJ databases">
        <title>Expressed genes in Ciona intestinalis.</title>
        <authorList>
            <person name="Satou Y."/>
        </authorList>
    </citation>
    <scope>NUCLEOTIDE SEQUENCE</scope>
</reference>
<feature type="region of interest" description="Disordered" evidence="7">
    <location>
        <begin position="1"/>
        <end position="26"/>
    </location>
</feature>
<dbReference type="InterPro" id="IPR000980">
    <property type="entry name" value="SH2"/>
</dbReference>
<evidence type="ECO:0000313" key="10">
    <source>
        <dbReference type="EMBL" id="BAE06701.1"/>
    </source>
</evidence>
<dbReference type="OrthoDB" id="10063348at2759"/>
<dbReference type="UniPathway" id="UPA00143"/>
<dbReference type="GO" id="GO:0016567">
    <property type="term" value="P:protein ubiquitination"/>
    <property type="evidence" value="ECO:0007669"/>
    <property type="project" value="UniProtKB-UniPathway"/>
</dbReference>
<feature type="domain" description="SOCS box" evidence="9">
    <location>
        <begin position="643"/>
        <end position="695"/>
    </location>
</feature>
<evidence type="ECO:0000259" key="9">
    <source>
        <dbReference type="PROSITE" id="PS50225"/>
    </source>
</evidence>
<dbReference type="Gene3D" id="3.30.505.10">
    <property type="entry name" value="SH2 domain"/>
    <property type="match status" value="1"/>
</dbReference>
<dbReference type="SUPFAM" id="SSF55550">
    <property type="entry name" value="SH2 domain"/>
    <property type="match status" value="1"/>
</dbReference>
<feature type="compositionally biased region" description="Polar residues" evidence="7">
    <location>
        <begin position="138"/>
        <end position="174"/>
    </location>
</feature>
<evidence type="ECO:0000256" key="6">
    <source>
        <dbReference type="PROSITE-ProRule" id="PRU00191"/>
    </source>
</evidence>
<evidence type="ECO:0000256" key="5">
    <source>
        <dbReference type="ARBA" id="ARBA00022999"/>
    </source>
</evidence>
<dbReference type="Pfam" id="PF07525">
    <property type="entry name" value="SOCS_box"/>
    <property type="match status" value="1"/>
</dbReference>
<dbReference type="GO" id="GO:0035556">
    <property type="term" value="P:intracellular signal transduction"/>
    <property type="evidence" value="ECO:0007669"/>
    <property type="project" value="InterPro"/>
</dbReference>
<keyword evidence="4" id="KW-0833">Ubl conjugation pathway</keyword>
<dbReference type="PROSITE" id="PS50001">
    <property type="entry name" value="SH2"/>
    <property type="match status" value="1"/>
</dbReference>
<dbReference type="Pfam" id="PF00017">
    <property type="entry name" value="SH2"/>
    <property type="match status" value="1"/>
</dbReference>
<feature type="region of interest" description="Disordered" evidence="7">
    <location>
        <begin position="102"/>
        <end position="205"/>
    </location>
</feature>
<dbReference type="PROSITE" id="PS50225">
    <property type="entry name" value="SOCS"/>
    <property type="match status" value="1"/>
</dbReference>
<dbReference type="AlphaFoldDB" id="Q4H2S6"/>
<keyword evidence="5 6" id="KW-0727">SH2 domain</keyword>
<name>Q4H2S6_CIOIN</name>